<keyword evidence="2" id="KW-1133">Transmembrane helix</keyword>
<keyword evidence="4" id="KW-1185">Reference proteome</keyword>
<feature type="transmembrane region" description="Helical" evidence="2">
    <location>
        <begin position="28"/>
        <end position="48"/>
    </location>
</feature>
<dbReference type="EMBL" id="JBHSAY010000003">
    <property type="protein sequence ID" value="MFC4129890.1"/>
    <property type="molecule type" value="Genomic_DNA"/>
</dbReference>
<evidence type="ECO:0000256" key="1">
    <source>
        <dbReference type="SAM" id="MobiDB-lite"/>
    </source>
</evidence>
<accession>A0ABV8LHY4</accession>
<gene>
    <name evidence="3" type="ORF">ACFOZ4_04660</name>
</gene>
<keyword evidence="2" id="KW-0472">Membrane</keyword>
<dbReference type="RefSeq" id="WP_253760128.1">
    <property type="nucleotide sequence ID" value="NZ_JAMZDZ010000001.1"/>
</dbReference>
<evidence type="ECO:0000256" key="2">
    <source>
        <dbReference type="SAM" id="Phobius"/>
    </source>
</evidence>
<evidence type="ECO:0000313" key="4">
    <source>
        <dbReference type="Proteomes" id="UP001595816"/>
    </source>
</evidence>
<organism evidence="3 4">
    <name type="scientific">Hamadaea flava</name>
    <dbReference type="NCBI Taxonomy" id="1742688"/>
    <lineage>
        <taxon>Bacteria</taxon>
        <taxon>Bacillati</taxon>
        <taxon>Actinomycetota</taxon>
        <taxon>Actinomycetes</taxon>
        <taxon>Micromonosporales</taxon>
        <taxon>Micromonosporaceae</taxon>
        <taxon>Hamadaea</taxon>
    </lineage>
</organism>
<evidence type="ECO:0000313" key="3">
    <source>
        <dbReference type="EMBL" id="MFC4129890.1"/>
    </source>
</evidence>
<protein>
    <submittedName>
        <fullName evidence="3">DUF4307 domain-containing protein</fullName>
    </submittedName>
</protein>
<proteinExistence type="predicted"/>
<dbReference type="Pfam" id="PF14155">
    <property type="entry name" value="DUF4307"/>
    <property type="match status" value="1"/>
</dbReference>
<dbReference type="InterPro" id="IPR025443">
    <property type="entry name" value="DUF4307"/>
</dbReference>
<dbReference type="Proteomes" id="UP001595816">
    <property type="component" value="Unassembled WGS sequence"/>
</dbReference>
<keyword evidence="2" id="KW-0812">Transmembrane</keyword>
<sequence>MTAQTTHPVFPSGRYGRQRTPRRVPRPVLAAGVVALLVIMTFVGFRLYRAYGEQDYSADVTRFTTGENAVDVQFVVRLPDGGQAECIVRARGEDGAEVGRATVAVTAGAEPSQTVVEYHLATNGRPVTGEVERCYPHDAETSS</sequence>
<feature type="region of interest" description="Disordered" evidence="1">
    <location>
        <begin position="1"/>
        <end position="21"/>
    </location>
</feature>
<reference evidence="4" key="1">
    <citation type="journal article" date="2019" name="Int. J. Syst. Evol. Microbiol.">
        <title>The Global Catalogue of Microorganisms (GCM) 10K type strain sequencing project: providing services to taxonomists for standard genome sequencing and annotation.</title>
        <authorList>
            <consortium name="The Broad Institute Genomics Platform"/>
            <consortium name="The Broad Institute Genome Sequencing Center for Infectious Disease"/>
            <person name="Wu L."/>
            <person name="Ma J."/>
        </authorList>
    </citation>
    <scope>NUCLEOTIDE SEQUENCE [LARGE SCALE GENOMIC DNA]</scope>
    <source>
        <strain evidence="4">CGMCC 4.7289</strain>
    </source>
</reference>
<comment type="caution">
    <text evidence="3">The sequence shown here is derived from an EMBL/GenBank/DDBJ whole genome shotgun (WGS) entry which is preliminary data.</text>
</comment>
<name>A0ABV8LHY4_9ACTN</name>